<gene>
    <name evidence="1" type="ORF">HK100_007869</name>
</gene>
<feature type="non-terminal residue" evidence="1">
    <location>
        <position position="1"/>
    </location>
</feature>
<reference evidence="1" key="1">
    <citation type="submission" date="2020-05" db="EMBL/GenBank/DDBJ databases">
        <title>Phylogenomic resolution of chytrid fungi.</title>
        <authorList>
            <person name="Stajich J.E."/>
            <person name="Amses K."/>
            <person name="Simmons R."/>
            <person name="Seto K."/>
            <person name="Myers J."/>
            <person name="Bonds A."/>
            <person name="Quandt C.A."/>
            <person name="Barry K."/>
            <person name="Liu P."/>
            <person name="Grigoriev I."/>
            <person name="Longcore J.E."/>
            <person name="James T.Y."/>
        </authorList>
    </citation>
    <scope>NUCLEOTIDE SEQUENCE</scope>
    <source>
        <strain evidence="1">JEL0513</strain>
    </source>
</reference>
<sequence>MLTKVSKLLRGLELATGGGTTASTKTTEVNAIANSNAWDELVHFPLMLRTSKPTSPSRVHLVGVSANDSDSAARVMAAIAKLKPHHVAIEAVPAVLAFRVQAPSSNNTGINMNKFKTHSLLPSLSLARNSDLRFLADEIVDKRAFLFAFPTLVASQLNLFSDGSDDASLSLLNTCLTSARHANACIKAIDIDVADLYFPRRPLAAHITALKAAYLLPPMENVRTTAASTLIYDTIKPQGTKVESDIHGYRALVKAYCTFHPKQRHFLFDLRDSIMCRRLHALAASRPDNVVVAVVAKSQVFGIRDLWTRFIGDHADKIRDGGEIESDSKHVRGDRHPAAAATAFPADFVEYFQELEDGDTVITNEELIDRDDFEYSELLIHLRNQQTLKNYKTQMRP</sequence>
<dbReference type="Proteomes" id="UP001211907">
    <property type="component" value="Unassembled WGS sequence"/>
</dbReference>
<dbReference type="EMBL" id="JADGJH010003745">
    <property type="protein sequence ID" value="KAJ3089062.1"/>
    <property type="molecule type" value="Genomic_DNA"/>
</dbReference>
<accession>A0AAD5SPX2</accession>
<organism evidence="1 2">
    <name type="scientific">Physocladia obscura</name>
    <dbReference type="NCBI Taxonomy" id="109957"/>
    <lineage>
        <taxon>Eukaryota</taxon>
        <taxon>Fungi</taxon>
        <taxon>Fungi incertae sedis</taxon>
        <taxon>Chytridiomycota</taxon>
        <taxon>Chytridiomycota incertae sedis</taxon>
        <taxon>Chytridiomycetes</taxon>
        <taxon>Chytridiales</taxon>
        <taxon>Chytriomycetaceae</taxon>
        <taxon>Physocladia</taxon>
    </lineage>
</organism>
<evidence type="ECO:0000313" key="1">
    <source>
        <dbReference type="EMBL" id="KAJ3089062.1"/>
    </source>
</evidence>
<dbReference type="AlphaFoldDB" id="A0AAD5SPX2"/>
<protein>
    <submittedName>
        <fullName evidence="1">Uncharacterized protein</fullName>
    </submittedName>
</protein>
<name>A0AAD5SPX2_9FUNG</name>
<evidence type="ECO:0000313" key="2">
    <source>
        <dbReference type="Proteomes" id="UP001211907"/>
    </source>
</evidence>
<comment type="caution">
    <text evidence="1">The sequence shown here is derived from an EMBL/GenBank/DDBJ whole genome shotgun (WGS) entry which is preliminary data.</text>
</comment>
<keyword evidence="2" id="KW-1185">Reference proteome</keyword>
<proteinExistence type="predicted"/>